<reference evidence="1" key="1">
    <citation type="submission" date="2020-05" db="EMBL/GenBank/DDBJ databases">
        <authorList>
            <person name="Chiriac C."/>
            <person name="Salcher M."/>
            <person name="Ghai R."/>
            <person name="Kavagutti S V."/>
        </authorList>
    </citation>
    <scope>NUCLEOTIDE SEQUENCE</scope>
</reference>
<name>A0A6J6GUS6_9ZZZZ</name>
<proteinExistence type="predicted"/>
<accession>A0A6J6GUS6</accession>
<protein>
    <submittedName>
        <fullName evidence="1">Unannotated protein</fullName>
    </submittedName>
</protein>
<dbReference type="EMBL" id="CAEZTS010000307">
    <property type="protein sequence ID" value="CAB4600428.1"/>
    <property type="molecule type" value="Genomic_DNA"/>
</dbReference>
<sequence length="91" mass="9466">MDTAVDPVEVESCCRPSQAEPSQTFPHTVSVVEATASCSHTIIASSSPSVTCNTSATCLVLVDETSTTVGAVATVWYQSMAKARLEPTAES</sequence>
<gene>
    <name evidence="1" type="ORF">UFOPK1722_02179</name>
</gene>
<evidence type="ECO:0000313" key="1">
    <source>
        <dbReference type="EMBL" id="CAB4600428.1"/>
    </source>
</evidence>
<dbReference type="AlphaFoldDB" id="A0A6J6GUS6"/>
<organism evidence="1">
    <name type="scientific">freshwater metagenome</name>
    <dbReference type="NCBI Taxonomy" id="449393"/>
    <lineage>
        <taxon>unclassified sequences</taxon>
        <taxon>metagenomes</taxon>
        <taxon>ecological metagenomes</taxon>
    </lineage>
</organism>